<evidence type="ECO:0000259" key="7">
    <source>
        <dbReference type="PROSITE" id="PS50850"/>
    </source>
</evidence>
<name>A0A5C8NU50_9BURK</name>
<keyword evidence="9" id="KW-1185">Reference proteome</keyword>
<dbReference type="CDD" id="cd17324">
    <property type="entry name" value="MFS_NepI_like"/>
    <property type="match status" value="1"/>
</dbReference>
<comment type="subcellular location">
    <subcellularLocation>
        <location evidence="1">Cell membrane</location>
        <topology evidence="1">Multi-pass membrane protein</topology>
    </subcellularLocation>
</comment>
<evidence type="ECO:0000256" key="1">
    <source>
        <dbReference type="ARBA" id="ARBA00004651"/>
    </source>
</evidence>
<dbReference type="AlphaFoldDB" id="A0A5C8NU50"/>
<keyword evidence="2" id="KW-1003">Cell membrane</keyword>
<evidence type="ECO:0000313" key="8">
    <source>
        <dbReference type="EMBL" id="TXL64678.1"/>
    </source>
</evidence>
<feature type="transmembrane region" description="Helical" evidence="6">
    <location>
        <begin position="20"/>
        <end position="40"/>
    </location>
</feature>
<feature type="domain" description="Major facilitator superfamily (MFS) profile" evidence="7">
    <location>
        <begin position="14"/>
        <end position="398"/>
    </location>
</feature>
<evidence type="ECO:0000256" key="3">
    <source>
        <dbReference type="ARBA" id="ARBA00022692"/>
    </source>
</evidence>
<feature type="transmembrane region" description="Helical" evidence="6">
    <location>
        <begin position="105"/>
        <end position="126"/>
    </location>
</feature>
<feature type="transmembrane region" description="Helical" evidence="6">
    <location>
        <begin position="80"/>
        <end position="99"/>
    </location>
</feature>
<evidence type="ECO:0000256" key="4">
    <source>
        <dbReference type="ARBA" id="ARBA00022989"/>
    </source>
</evidence>
<dbReference type="Pfam" id="PF07690">
    <property type="entry name" value="MFS_1"/>
    <property type="match status" value="1"/>
</dbReference>
<feature type="transmembrane region" description="Helical" evidence="6">
    <location>
        <begin position="168"/>
        <end position="189"/>
    </location>
</feature>
<accession>A0A5C8NU50</accession>
<evidence type="ECO:0000313" key="9">
    <source>
        <dbReference type="Proteomes" id="UP000321548"/>
    </source>
</evidence>
<dbReference type="PANTHER" id="PTHR43124">
    <property type="entry name" value="PURINE EFFLUX PUMP PBUE"/>
    <property type="match status" value="1"/>
</dbReference>
<dbReference type="InterPro" id="IPR011701">
    <property type="entry name" value="MFS"/>
</dbReference>
<dbReference type="InterPro" id="IPR050189">
    <property type="entry name" value="MFS_Efflux_Transporters"/>
</dbReference>
<organism evidence="8 9">
    <name type="scientific">Zeimonas arvi</name>
    <dbReference type="NCBI Taxonomy" id="2498847"/>
    <lineage>
        <taxon>Bacteria</taxon>
        <taxon>Pseudomonadati</taxon>
        <taxon>Pseudomonadota</taxon>
        <taxon>Betaproteobacteria</taxon>
        <taxon>Burkholderiales</taxon>
        <taxon>Burkholderiaceae</taxon>
        <taxon>Zeimonas</taxon>
    </lineage>
</organism>
<protein>
    <submittedName>
        <fullName evidence="8">MFS transporter</fullName>
    </submittedName>
</protein>
<keyword evidence="3 6" id="KW-0812">Transmembrane</keyword>
<feature type="transmembrane region" description="Helical" evidence="6">
    <location>
        <begin position="304"/>
        <end position="325"/>
    </location>
</feature>
<dbReference type="GO" id="GO:0005886">
    <property type="term" value="C:plasma membrane"/>
    <property type="evidence" value="ECO:0007669"/>
    <property type="project" value="UniProtKB-SubCell"/>
</dbReference>
<reference evidence="8 9" key="1">
    <citation type="submission" date="2019-06" db="EMBL/GenBank/DDBJ databases">
        <title>Quisquiliibacterium sp. nov., isolated from a maize field.</title>
        <authorList>
            <person name="Lin S.-Y."/>
            <person name="Tsai C.-F."/>
            <person name="Young C.-C."/>
        </authorList>
    </citation>
    <scope>NUCLEOTIDE SEQUENCE [LARGE SCALE GENOMIC DNA]</scope>
    <source>
        <strain evidence="8 9">CC-CFT501</strain>
    </source>
</reference>
<dbReference type="OrthoDB" id="7029536at2"/>
<dbReference type="EMBL" id="VDUY01000005">
    <property type="protein sequence ID" value="TXL64678.1"/>
    <property type="molecule type" value="Genomic_DNA"/>
</dbReference>
<dbReference type="SUPFAM" id="SSF103473">
    <property type="entry name" value="MFS general substrate transporter"/>
    <property type="match status" value="1"/>
</dbReference>
<dbReference type="InterPro" id="IPR006311">
    <property type="entry name" value="TAT_signal"/>
</dbReference>
<evidence type="ECO:0000256" key="6">
    <source>
        <dbReference type="SAM" id="Phobius"/>
    </source>
</evidence>
<feature type="transmembrane region" description="Helical" evidence="6">
    <location>
        <begin position="332"/>
        <end position="353"/>
    </location>
</feature>
<dbReference type="RefSeq" id="WP_147704927.1">
    <property type="nucleotide sequence ID" value="NZ_VDUY01000005.1"/>
</dbReference>
<keyword evidence="4 6" id="KW-1133">Transmembrane helix</keyword>
<gene>
    <name evidence="8" type="ORF">FHP08_13100</name>
</gene>
<keyword evidence="5 6" id="KW-0472">Membrane</keyword>
<dbReference type="PANTHER" id="PTHR43124:SF10">
    <property type="entry name" value="PURINE EFFLUX PUMP PBUE"/>
    <property type="match status" value="1"/>
</dbReference>
<feature type="transmembrane region" description="Helical" evidence="6">
    <location>
        <begin position="138"/>
        <end position="156"/>
    </location>
</feature>
<dbReference type="Gene3D" id="1.20.1250.20">
    <property type="entry name" value="MFS general substrate transporter like domains"/>
    <property type="match status" value="1"/>
</dbReference>
<feature type="transmembrane region" description="Helical" evidence="6">
    <location>
        <begin position="245"/>
        <end position="265"/>
    </location>
</feature>
<dbReference type="InterPro" id="IPR020846">
    <property type="entry name" value="MFS_dom"/>
</dbReference>
<feature type="transmembrane region" description="Helical" evidence="6">
    <location>
        <begin position="210"/>
        <end position="233"/>
    </location>
</feature>
<dbReference type="Proteomes" id="UP000321548">
    <property type="component" value="Unassembled WGS sequence"/>
</dbReference>
<evidence type="ECO:0000256" key="5">
    <source>
        <dbReference type="ARBA" id="ARBA00023136"/>
    </source>
</evidence>
<evidence type="ECO:0000256" key="2">
    <source>
        <dbReference type="ARBA" id="ARBA00022475"/>
    </source>
</evidence>
<feature type="transmembrane region" description="Helical" evidence="6">
    <location>
        <begin position="277"/>
        <end position="298"/>
    </location>
</feature>
<feature type="transmembrane region" description="Helical" evidence="6">
    <location>
        <begin position="52"/>
        <end position="73"/>
    </location>
</feature>
<dbReference type="PROSITE" id="PS50850">
    <property type="entry name" value="MFS"/>
    <property type="match status" value="1"/>
</dbReference>
<feature type="transmembrane region" description="Helical" evidence="6">
    <location>
        <begin position="359"/>
        <end position="386"/>
    </location>
</feature>
<proteinExistence type="predicted"/>
<comment type="caution">
    <text evidence="8">The sequence shown here is derived from an EMBL/GenBank/DDBJ whole genome shotgun (WGS) entry which is preliminary data.</text>
</comment>
<dbReference type="GO" id="GO:0022857">
    <property type="term" value="F:transmembrane transporter activity"/>
    <property type="evidence" value="ECO:0007669"/>
    <property type="project" value="InterPro"/>
</dbReference>
<dbReference type="PROSITE" id="PS51318">
    <property type="entry name" value="TAT"/>
    <property type="match status" value="1"/>
</dbReference>
<dbReference type="InterPro" id="IPR036259">
    <property type="entry name" value="MFS_trans_sf"/>
</dbReference>
<sequence>MTPSLPDERALRAAIRALTFGNFAIGTGVMVMVGMLDLIADGLAITVPAAGQLVAIGALVTCLGAPLAAAFTTRIDRRRLLVGSLALSAAGHLLSALAPGFAVLAVVRAAAMVQAAIFTPQAAAAIGSMVPPQARSRAVTSIFIGWSIASVIGMPLGNLVGTHLGWRAGFGVAALLNLAACAWVMATIPRGLKAPALSLASWLDVARNPLLTRALAVTLIGGAGQFVLSAYIAPALKLATQSTPAAVAAVMALFGVFGVLGNLWLNRQIGRRGPHRSVDTSVVAIAIGLGFAALLTLATQWLPIAVWPLLVASCVFWGLGCFAMNSAQQARLAAIAPALASASIALNTSMIYAGQAIGAAAGGALITAAGIGLLPWAALALLLVTYGLSRRVGARAVA</sequence>